<reference evidence="3 4" key="1">
    <citation type="journal article" date="2015" name="Genome Announc.">
        <title>Expanding the biotechnology potential of lactobacilli through comparative genomics of 213 strains and associated genera.</title>
        <authorList>
            <person name="Sun Z."/>
            <person name="Harris H.M."/>
            <person name="McCann A."/>
            <person name="Guo C."/>
            <person name="Argimon S."/>
            <person name="Zhang W."/>
            <person name="Yang X."/>
            <person name="Jeffery I.B."/>
            <person name="Cooney J.C."/>
            <person name="Kagawa T.F."/>
            <person name="Liu W."/>
            <person name="Song Y."/>
            <person name="Salvetti E."/>
            <person name="Wrobel A."/>
            <person name="Rasinkangas P."/>
            <person name="Parkhill J."/>
            <person name="Rea M.C."/>
            <person name="O'Sullivan O."/>
            <person name="Ritari J."/>
            <person name="Douillard F.P."/>
            <person name="Paul Ross R."/>
            <person name="Yang R."/>
            <person name="Briner A.E."/>
            <person name="Felis G.E."/>
            <person name="de Vos W.M."/>
            <person name="Barrangou R."/>
            <person name="Klaenhammer T.R."/>
            <person name="Caufield P.W."/>
            <person name="Cui Y."/>
            <person name="Zhang H."/>
            <person name="O'Toole P.W."/>
        </authorList>
    </citation>
    <scope>NUCLEOTIDE SEQUENCE [LARGE SCALE GENOMIC DNA]</scope>
    <source>
        <strain evidence="3 4">DSM 15353</strain>
    </source>
</reference>
<evidence type="ECO:0000313" key="3">
    <source>
        <dbReference type="EMBL" id="KRN80572.1"/>
    </source>
</evidence>
<dbReference type="PANTHER" id="PTHR43669">
    <property type="entry name" value="5-KETO-D-GLUCONATE 5-REDUCTASE"/>
    <property type="match status" value="1"/>
</dbReference>
<dbReference type="PANTHER" id="PTHR43669:SF14">
    <property type="entry name" value="OXIDOREDUCTASE"/>
    <property type="match status" value="1"/>
</dbReference>
<dbReference type="Proteomes" id="UP000051491">
    <property type="component" value="Unassembled WGS sequence"/>
</dbReference>
<dbReference type="GO" id="GO:0016491">
    <property type="term" value="F:oxidoreductase activity"/>
    <property type="evidence" value="ECO:0007669"/>
    <property type="project" value="UniProtKB-KW"/>
</dbReference>
<comment type="caution">
    <text evidence="3">The sequence shown here is derived from an EMBL/GenBank/DDBJ whole genome shotgun (WGS) entry which is preliminary data.</text>
</comment>
<keyword evidence="2" id="KW-0560">Oxidoreductase</keyword>
<dbReference type="AlphaFoldDB" id="A0A0R2K0D1"/>
<dbReference type="EMBL" id="JQBK01000118">
    <property type="protein sequence ID" value="KRN80572.1"/>
    <property type="molecule type" value="Genomic_DNA"/>
</dbReference>
<name>A0A0R2K0D1_9LACO</name>
<proteinExistence type="inferred from homology"/>
<accession>A0A0R2K0D1</accession>
<gene>
    <name evidence="3" type="ORF">IV43_GL000288</name>
</gene>
<comment type="similarity">
    <text evidence="1">Belongs to the short-chain dehydrogenases/reductases (SDR) family.</text>
</comment>
<evidence type="ECO:0000313" key="4">
    <source>
        <dbReference type="Proteomes" id="UP000051491"/>
    </source>
</evidence>
<dbReference type="SUPFAM" id="SSF51735">
    <property type="entry name" value="NAD(P)-binding Rossmann-fold domains"/>
    <property type="match status" value="1"/>
</dbReference>
<dbReference type="InterPro" id="IPR002347">
    <property type="entry name" value="SDR_fam"/>
</dbReference>
<evidence type="ECO:0000256" key="1">
    <source>
        <dbReference type="ARBA" id="ARBA00006484"/>
    </source>
</evidence>
<dbReference type="Pfam" id="PF00106">
    <property type="entry name" value="adh_short"/>
    <property type="match status" value="1"/>
</dbReference>
<dbReference type="InterPro" id="IPR036291">
    <property type="entry name" value="NAD(P)-bd_dom_sf"/>
</dbReference>
<organism evidence="3 4">
    <name type="scientific">Ligilactobacillus acidipiscis</name>
    <dbReference type="NCBI Taxonomy" id="89059"/>
    <lineage>
        <taxon>Bacteria</taxon>
        <taxon>Bacillati</taxon>
        <taxon>Bacillota</taxon>
        <taxon>Bacilli</taxon>
        <taxon>Lactobacillales</taxon>
        <taxon>Lactobacillaceae</taxon>
        <taxon>Ligilactobacillus</taxon>
    </lineage>
</organism>
<protein>
    <submittedName>
        <fullName evidence="3">Acetoin reductase</fullName>
    </submittedName>
</protein>
<dbReference type="Gene3D" id="3.40.50.720">
    <property type="entry name" value="NAD(P)-binding Rossmann-like Domain"/>
    <property type="match status" value="1"/>
</dbReference>
<sequence>MLFFGEFNMTKKVAMITGGAQGIGEAISRRLSQDGFAVAIADLNKEKGSEVAADIEKNGGSAIAVKLESLTVKTSLLLSKKSLKNWAGLMFWLIMRVLDQQLRSKRSLPNPLTKFTILM</sequence>
<evidence type="ECO:0000256" key="2">
    <source>
        <dbReference type="ARBA" id="ARBA00023002"/>
    </source>
</evidence>